<evidence type="ECO:0000256" key="2">
    <source>
        <dbReference type="SAM" id="SignalP"/>
    </source>
</evidence>
<evidence type="ECO:0000313" key="4">
    <source>
        <dbReference type="Proteomes" id="UP001218188"/>
    </source>
</evidence>
<comment type="caution">
    <text evidence="3">The sequence shown here is derived from an EMBL/GenBank/DDBJ whole genome shotgun (WGS) entry which is preliminary data.</text>
</comment>
<sequence>MSMTPSLMFMTTLGVQGLDCRLLCILRMRYSAIQSEPAVFSSQAFTNRPSILGAVDLAPIAMEALPQGIALHRANVFMRTCRICLPGQPTISRPRSDNRQPSISPSPQNRMSKSKIDIGGSLNFVLVLEAVFFSYPGMRIFKKRPS</sequence>
<dbReference type="Proteomes" id="UP001218188">
    <property type="component" value="Unassembled WGS sequence"/>
</dbReference>
<keyword evidence="2" id="KW-0732">Signal</keyword>
<gene>
    <name evidence="3" type="ORF">C8F04DRAFT_679453</name>
</gene>
<organism evidence="3 4">
    <name type="scientific">Mycena alexandri</name>
    <dbReference type="NCBI Taxonomy" id="1745969"/>
    <lineage>
        <taxon>Eukaryota</taxon>
        <taxon>Fungi</taxon>
        <taxon>Dikarya</taxon>
        <taxon>Basidiomycota</taxon>
        <taxon>Agaricomycotina</taxon>
        <taxon>Agaricomycetes</taxon>
        <taxon>Agaricomycetidae</taxon>
        <taxon>Agaricales</taxon>
        <taxon>Marasmiineae</taxon>
        <taxon>Mycenaceae</taxon>
        <taxon>Mycena</taxon>
    </lineage>
</organism>
<evidence type="ECO:0000313" key="3">
    <source>
        <dbReference type="EMBL" id="KAJ7043827.1"/>
    </source>
</evidence>
<feature type="region of interest" description="Disordered" evidence="1">
    <location>
        <begin position="88"/>
        <end position="113"/>
    </location>
</feature>
<feature type="signal peptide" evidence="2">
    <location>
        <begin position="1"/>
        <end position="17"/>
    </location>
</feature>
<feature type="compositionally biased region" description="Polar residues" evidence="1">
    <location>
        <begin position="89"/>
        <end position="111"/>
    </location>
</feature>
<keyword evidence="4" id="KW-1185">Reference proteome</keyword>
<dbReference type="AlphaFoldDB" id="A0AAD6TH52"/>
<reference evidence="3" key="1">
    <citation type="submission" date="2023-03" db="EMBL/GenBank/DDBJ databases">
        <title>Massive genome expansion in bonnet fungi (Mycena s.s.) driven by repeated elements and novel gene families across ecological guilds.</title>
        <authorList>
            <consortium name="Lawrence Berkeley National Laboratory"/>
            <person name="Harder C.B."/>
            <person name="Miyauchi S."/>
            <person name="Viragh M."/>
            <person name="Kuo A."/>
            <person name="Thoen E."/>
            <person name="Andreopoulos B."/>
            <person name="Lu D."/>
            <person name="Skrede I."/>
            <person name="Drula E."/>
            <person name="Henrissat B."/>
            <person name="Morin E."/>
            <person name="Kohler A."/>
            <person name="Barry K."/>
            <person name="LaButti K."/>
            <person name="Morin E."/>
            <person name="Salamov A."/>
            <person name="Lipzen A."/>
            <person name="Mereny Z."/>
            <person name="Hegedus B."/>
            <person name="Baldrian P."/>
            <person name="Stursova M."/>
            <person name="Weitz H."/>
            <person name="Taylor A."/>
            <person name="Grigoriev I.V."/>
            <person name="Nagy L.G."/>
            <person name="Martin F."/>
            <person name="Kauserud H."/>
        </authorList>
    </citation>
    <scope>NUCLEOTIDE SEQUENCE</scope>
    <source>
        <strain evidence="3">CBHHK200</strain>
    </source>
</reference>
<feature type="chain" id="PRO_5042229734" description="Cytochrome c biogenesis C" evidence="2">
    <location>
        <begin position="18"/>
        <end position="146"/>
    </location>
</feature>
<proteinExistence type="predicted"/>
<evidence type="ECO:0000256" key="1">
    <source>
        <dbReference type="SAM" id="MobiDB-lite"/>
    </source>
</evidence>
<name>A0AAD6TH52_9AGAR</name>
<accession>A0AAD6TH52</accession>
<dbReference type="EMBL" id="JARJCM010000008">
    <property type="protein sequence ID" value="KAJ7043827.1"/>
    <property type="molecule type" value="Genomic_DNA"/>
</dbReference>
<evidence type="ECO:0008006" key="5">
    <source>
        <dbReference type="Google" id="ProtNLM"/>
    </source>
</evidence>
<protein>
    <recommendedName>
        <fullName evidence="5">Cytochrome c biogenesis C</fullName>
    </recommendedName>
</protein>